<accession>A0A1B4XFQ4</accession>
<evidence type="ECO:0000313" key="2">
    <source>
        <dbReference type="Proteomes" id="UP000243180"/>
    </source>
</evidence>
<proteinExistence type="predicted"/>
<gene>
    <name evidence="1" type="ORF">SCL_1327</name>
</gene>
<name>A0A1B4XFQ4_9GAMM</name>
<protein>
    <recommendedName>
        <fullName evidence="3">Restriction endonuclease</fullName>
    </recommendedName>
</protein>
<dbReference type="RefSeq" id="WP_148665014.1">
    <property type="nucleotide sequence ID" value="NZ_AP014879.1"/>
</dbReference>
<evidence type="ECO:0000313" key="1">
    <source>
        <dbReference type="EMBL" id="BAV33638.1"/>
    </source>
</evidence>
<dbReference type="Proteomes" id="UP000243180">
    <property type="component" value="Chromosome"/>
</dbReference>
<reference evidence="1 2" key="1">
    <citation type="submission" date="2015-05" db="EMBL/GenBank/DDBJ databases">
        <title>Complete genome sequence of a sulfur-oxidizing gammaproteobacterium strain HA5.</title>
        <authorList>
            <person name="Miura A."/>
            <person name="Kojima H."/>
            <person name="Fukui M."/>
        </authorList>
    </citation>
    <scope>NUCLEOTIDE SEQUENCE [LARGE SCALE GENOMIC DNA]</scope>
    <source>
        <strain evidence="1 2">HA5</strain>
    </source>
</reference>
<organism evidence="1 2">
    <name type="scientific">Sulfuricaulis limicola</name>
    <dbReference type="NCBI Taxonomy" id="1620215"/>
    <lineage>
        <taxon>Bacteria</taxon>
        <taxon>Pseudomonadati</taxon>
        <taxon>Pseudomonadota</taxon>
        <taxon>Gammaproteobacteria</taxon>
        <taxon>Acidiferrobacterales</taxon>
        <taxon>Acidiferrobacteraceae</taxon>
        <taxon>Sulfuricaulis</taxon>
    </lineage>
</organism>
<dbReference type="OrthoDB" id="5918331at2"/>
<dbReference type="KEGG" id="slim:SCL_1327"/>
<sequence length="295" mass="33254">MNIPTESFEAIYTQYSAAIAWMKNIGVKIGPGRTSHYEKIVGYWKDTYKTASAEEGKKIFPDFVSSIYEIYDFVSIYSALKEVPNGQLTSITEKLQKAVNGPINAVEETPDSTTARNFLFEASVAARAYRPDKGVTTILDAKSDTGISIDGKKIWVECKRITTTNKIESNARKASRQLEDILKRQIGSGHRGIVAFDISKILNAGDKIFVSENDTALMSSVDRMMDQFMKEFSHIWQKVYTRRNRKIIGTIVRFAFMSSSEARNILVHTQQWALNPRLGVSVSDDEIQRRLVSSL</sequence>
<dbReference type="EMBL" id="AP014879">
    <property type="protein sequence ID" value="BAV33638.1"/>
    <property type="molecule type" value="Genomic_DNA"/>
</dbReference>
<keyword evidence="2" id="KW-1185">Reference proteome</keyword>
<dbReference type="InParanoid" id="A0A1B4XFQ4"/>
<evidence type="ECO:0008006" key="3">
    <source>
        <dbReference type="Google" id="ProtNLM"/>
    </source>
</evidence>
<dbReference type="AlphaFoldDB" id="A0A1B4XFQ4"/>